<evidence type="ECO:0000313" key="1">
    <source>
        <dbReference type="EMBL" id="KKL79056.1"/>
    </source>
</evidence>
<dbReference type="EMBL" id="LAZR01023279">
    <property type="protein sequence ID" value="KKL79056.1"/>
    <property type="molecule type" value="Genomic_DNA"/>
</dbReference>
<sequence length="134" mass="15609">MSDPIYPYKHWENQMDLWYLAHPMQGDGFFTFEENKQHALDMQEMLWKVGIKAVNTWYSFSIIFGVGEGPDMERYLALDMDVINAFGGIILTGHNLSSGMIREFSYALEKELRIMNLIGVPDRYIGQLVKEYVM</sequence>
<name>A0A0F9FKN9_9ZZZZ</name>
<comment type="caution">
    <text evidence="1">The sequence shown here is derived from an EMBL/GenBank/DDBJ whole genome shotgun (WGS) entry which is preliminary data.</text>
</comment>
<reference evidence="1" key="1">
    <citation type="journal article" date="2015" name="Nature">
        <title>Complex archaea that bridge the gap between prokaryotes and eukaryotes.</title>
        <authorList>
            <person name="Spang A."/>
            <person name="Saw J.H."/>
            <person name="Jorgensen S.L."/>
            <person name="Zaremba-Niedzwiedzka K."/>
            <person name="Martijn J."/>
            <person name="Lind A.E."/>
            <person name="van Eijk R."/>
            <person name="Schleper C."/>
            <person name="Guy L."/>
            <person name="Ettema T.J."/>
        </authorList>
    </citation>
    <scope>NUCLEOTIDE SEQUENCE</scope>
</reference>
<proteinExistence type="predicted"/>
<dbReference type="AlphaFoldDB" id="A0A0F9FKN9"/>
<gene>
    <name evidence="1" type="ORF">LCGC14_2018660</name>
</gene>
<protein>
    <submittedName>
        <fullName evidence="1">Uncharacterized protein</fullName>
    </submittedName>
</protein>
<organism evidence="1">
    <name type="scientific">marine sediment metagenome</name>
    <dbReference type="NCBI Taxonomy" id="412755"/>
    <lineage>
        <taxon>unclassified sequences</taxon>
        <taxon>metagenomes</taxon>
        <taxon>ecological metagenomes</taxon>
    </lineage>
</organism>
<accession>A0A0F9FKN9</accession>
<dbReference type="Gene3D" id="3.40.50.10400">
    <property type="entry name" value="Hypothetical protein PA1492"/>
    <property type="match status" value="1"/>
</dbReference>